<evidence type="ECO:0000313" key="4">
    <source>
        <dbReference type="Proteomes" id="UP000053201"/>
    </source>
</evidence>
<feature type="region of interest" description="Disordered" evidence="1">
    <location>
        <begin position="102"/>
        <end position="148"/>
    </location>
</feature>
<dbReference type="RefSeq" id="XP_016610128.1">
    <property type="nucleotide sequence ID" value="XM_016757191.1"/>
</dbReference>
<feature type="compositionally biased region" description="Basic and acidic residues" evidence="1">
    <location>
        <begin position="411"/>
        <end position="420"/>
    </location>
</feature>
<evidence type="ECO:0000313" key="3">
    <source>
        <dbReference type="EMBL" id="KND02089.1"/>
    </source>
</evidence>
<dbReference type="Proteomes" id="UP000053201">
    <property type="component" value="Unassembled WGS sequence"/>
</dbReference>
<sequence length="1115" mass="125670">MPVERSPTRGRSPVIQTRSQGPAEDVEVPPATRPRRSGTTSVEPEAPNLATMASEVAALKEDIARSTAATQLATQNLTEQLHRLSERQTAADERLARALEALAHRPLPEQPPIARATRERSATPWETADTPRERTEPSFSGAVPPIQVPAAPWASDTKVDSLKAKDVPEFTGRRNQDVEEWLNKVQLLQNVSATSDARMVQLLPAMIAEKTPADAWFYTLEAQETRSWTWKRWKEELLREFRDPLTESKRKTEYVRCHANPKEFRSFLAFIDHKTHLRRLAYGDRANIECPADQHFDLIVEQLPSDIQIMVKSCNVTNLTKLKDFLRLYFGSDDTRKRDPCYSGAAEAQKKSQKTGTDKGPKQTAPHKTGNPEKGRDGPQKMVPDPNKEPPAPCKFCQKKHWNVFCWQNPNRKDPEDGKKGPYGAPMPSGWKPKQESKKAYIVELDSTSATTETLFSASELERTEAANQGFHTIGFFHSPKHSESTILMTAPLSKVTVTKEEDPRTPTQGWDRVWDNIAIIWGTPQVALMMGNNPRALSFFAKEPKRGAGHLGNDPYAVAWSSHHLYIAAAAEADKDRILRKVREDGTPRLILLAWIKLDEREKFLMWSSEDPVIFDAYANLQLVAFLLTGNIVRSDYYYRRGNPKFRHVKDHPRLQRHEESERTRIVMLAIEQVARQNKTTKPQNDKTREHFESVIKATEATINDIAPHFEIAVPSINAFYSVDLGDVLKSQTKTQTQPCWTLAVIAQLWAPVVLDTGACESLISDTYQGLLFSETDLQDAETMAFNGIGGRISSTKTVCLETSLRGRGGEYLTFRAYFRVIAYGKPLIILANDVLGHLKLQTLVQEPPLPSFAVTLKNPDILIPCSITDELDTDHMRGTPYKTKQGEFMKDVSMPRLTKAKAQKSRLTMLITGQTRVAAQTFLIENPLEATAASSTVPLGLKLSTATHNSVADPEENISKEEWQTLRNKWNLDSTERAPGAFEAQLKDAERFHVDLKRPKPVVWALINILRHFHQAFSYEGHLIGNYTKIPYAPRFISAPPPLSRPRSYSPLERTALETERDTMMGLQRQTPARSLRLSPSQRLHGLGSISLSHHARHPELDRRSPIPIHIGR</sequence>
<feature type="domain" description="Peptidase A2" evidence="2">
    <location>
        <begin position="752"/>
        <end position="836"/>
    </location>
</feature>
<reference evidence="3 4" key="1">
    <citation type="submission" date="2009-08" db="EMBL/GenBank/DDBJ databases">
        <title>The Genome Sequence of Spizellomyces punctatus strain DAOM BR117.</title>
        <authorList>
            <consortium name="The Broad Institute Genome Sequencing Platform"/>
            <person name="Russ C."/>
            <person name="Cuomo C."/>
            <person name="Shea T."/>
            <person name="Young S.K."/>
            <person name="Zeng Q."/>
            <person name="Koehrsen M."/>
            <person name="Haas B."/>
            <person name="Borodovsky M."/>
            <person name="Guigo R."/>
            <person name="Alvarado L."/>
            <person name="Berlin A."/>
            <person name="Bochicchio J."/>
            <person name="Borenstein D."/>
            <person name="Chapman S."/>
            <person name="Chen Z."/>
            <person name="Engels R."/>
            <person name="Freedman E."/>
            <person name="Gellesch M."/>
            <person name="Goldberg J."/>
            <person name="Griggs A."/>
            <person name="Gujja S."/>
            <person name="Heiman D."/>
            <person name="Hepburn T."/>
            <person name="Howarth C."/>
            <person name="Jen D."/>
            <person name="Larson L."/>
            <person name="Lewis B."/>
            <person name="Mehta T."/>
            <person name="Park D."/>
            <person name="Pearson M."/>
            <person name="Roberts A."/>
            <person name="Saif S."/>
            <person name="Shenoy N."/>
            <person name="Sisk P."/>
            <person name="Stolte C."/>
            <person name="Sykes S."/>
            <person name="Thomson T."/>
            <person name="Walk T."/>
            <person name="White J."/>
            <person name="Yandava C."/>
            <person name="Burger G."/>
            <person name="Gray M.W."/>
            <person name="Holland P.W.H."/>
            <person name="King N."/>
            <person name="Lang F.B.F."/>
            <person name="Roger A.J."/>
            <person name="Ruiz-Trillo I."/>
            <person name="Lander E."/>
            <person name="Nusbaum C."/>
        </authorList>
    </citation>
    <scope>NUCLEOTIDE SEQUENCE [LARGE SCALE GENOMIC DNA]</scope>
    <source>
        <strain evidence="3 4">DAOM BR117</strain>
    </source>
</reference>
<keyword evidence="4" id="KW-1185">Reference proteome</keyword>
<feature type="region of interest" description="Disordered" evidence="1">
    <location>
        <begin position="340"/>
        <end position="394"/>
    </location>
</feature>
<feature type="compositionally biased region" description="Basic and acidic residues" evidence="1">
    <location>
        <begin position="370"/>
        <end position="379"/>
    </location>
</feature>
<feature type="region of interest" description="Disordered" evidence="1">
    <location>
        <begin position="1092"/>
        <end position="1115"/>
    </location>
</feature>
<feature type="region of interest" description="Disordered" evidence="1">
    <location>
        <begin position="1"/>
        <end position="49"/>
    </location>
</feature>
<protein>
    <recommendedName>
        <fullName evidence="2">Peptidase A2 domain-containing protein</fullName>
    </recommendedName>
</protein>
<accession>A0A0L0HMS3</accession>
<dbReference type="InterPro" id="IPR001995">
    <property type="entry name" value="Peptidase_A2_cat"/>
</dbReference>
<dbReference type="VEuPathDB" id="FungiDB:SPPG_09038"/>
<feature type="region of interest" description="Disordered" evidence="1">
    <location>
        <begin position="408"/>
        <end position="435"/>
    </location>
</feature>
<dbReference type="EMBL" id="KQ257453">
    <property type="protein sequence ID" value="KND02089.1"/>
    <property type="molecule type" value="Genomic_DNA"/>
</dbReference>
<dbReference type="GeneID" id="27692163"/>
<dbReference type="OrthoDB" id="2588640at2759"/>
<organism evidence="3 4">
    <name type="scientific">Spizellomyces punctatus (strain DAOM BR117)</name>
    <dbReference type="NCBI Taxonomy" id="645134"/>
    <lineage>
        <taxon>Eukaryota</taxon>
        <taxon>Fungi</taxon>
        <taxon>Fungi incertae sedis</taxon>
        <taxon>Chytridiomycota</taxon>
        <taxon>Chytridiomycota incertae sedis</taxon>
        <taxon>Chytridiomycetes</taxon>
        <taxon>Spizellomycetales</taxon>
        <taxon>Spizellomycetaceae</taxon>
        <taxon>Spizellomyces</taxon>
    </lineage>
</organism>
<name>A0A0L0HMS3_SPIPD</name>
<dbReference type="PROSITE" id="PS50175">
    <property type="entry name" value="ASP_PROT_RETROV"/>
    <property type="match status" value="1"/>
</dbReference>
<dbReference type="STRING" id="645134.A0A0L0HMS3"/>
<proteinExistence type="predicted"/>
<gene>
    <name evidence="3" type="ORF">SPPG_09038</name>
</gene>
<dbReference type="InParanoid" id="A0A0L0HMS3"/>
<dbReference type="GO" id="GO:0004190">
    <property type="term" value="F:aspartic-type endopeptidase activity"/>
    <property type="evidence" value="ECO:0007669"/>
    <property type="project" value="InterPro"/>
</dbReference>
<dbReference type="GO" id="GO:0006508">
    <property type="term" value="P:proteolysis"/>
    <property type="evidence" value="ECO:0007669"/>
    <property type="project" value="InterPro"/>
</dbReference>
<dbReference type="AlphaFoldDB" id="A0A0L0HMS3"/>
<evidence type="ECO:0000256" key="1">
    <source>
        <dbReference type="SAM" id="MobiDB-lite"/>
    </source>
</evidence>
<evidence type="ECO:0000259" key="2">
    <source>
        <dbReference type="PROSITE" id="PS50175"/>
    </source>
</evidence>